<feature type="region of interest" description="Disordered" evidence="1">
    <location>
        <begin position="377"/>
        <end position="466"/>
    </location>
</feature>
<name>A0A9P7V3P9_9AGAR</name>
<keyword evidence="3" id="KW-1185">Reference proteome</keyword>
<evidence type="ECO:0000313" key="3">
    <source>
        <dbReference type="Proteomes" id="UP001049176"/>
    </source>
</evidence>
<accession>A0A9P7V3P9</accession>
<dbReference type="Proteomes" id="UP001049176">
    <property type="component" value="Chromosome 1"/>
</dbReference>
<feature type="compositionally biased region" description="Basic and acidic residues" evidence="1">
    <location>
        <begin position="377"/>
        <end position="391"/>
    </location>
</feature>
<proteinExistence type="predicted"/>
<feature type="compositionally biased region" description="Low complexity" evidence="1">
    <location>
        <begin position="444"/>
        <end position="465"/>
    </location>
</feature>
<dbReference type="RefSeq" id="XP_043016162.1">
    <property type="nucleotide sequence ID" value="XM_043147453.1"/>
</dbReference>
<feature type="compositionally biased region" description="Polar residues" evidence="1">
    <location>
        <begin position="392"/>
        <end position="416"/>
    </location>
</feature>
<feature type="region of interest" description="Disordered" evidence="1">
    <location>
        <begin position="29"/>
        <end position="140"/>
    </location>
</feature>
<feature type="region of interest" description="Disordered" evidence="1">
    <location>
        <begin position="495"/>
        <end position="626"/>
    </location>
</feature>
<feature type="compositionally biased region" description="Polar residues" evidence="1">
    <location>
        <begin position="107"/>
        <end position="123"/>
    </location>
</feature>
<dbReference type="KEGG" id="more:E1B28_001514"/>
<dbReference type="OrthoDB" id="3690045at2759"/>
<organism evidence="2 3">
    <name type="scientific">Marasmius oreades</name>
    <name type="common">fairy-ring Marasmius</name>
    <dbReference type="NCBI Taxonomy" id="181124"/>
    <lineage>
        <taxon>Eukaryota</taxon>
        <taxon>Fungi</taxon>
        <taxon>Dikarya</taxon>
        <taxon>Basidiomycota</taxon>
        <taxon>Agaricomycotina</taxon>
        <taxon>Agaricomycetes</taxon>
        <taxon>Agaricomycetidae</taxon>
        <taxon>Agaricales</taxon>
        <taxon>Marasmiineae</taxon>
        <taxon>Marasmiaceae</taxon>
        <taxon>Marasmius</taxon>
    </lineage>
</organism>
<gene>
    <name evidence="2" type="ORF">E1B28_001514</name>
</gene>
<dbReference type="GeneID" id="66070590"/>
<reference evidence="2" key="1">
    <citation type="journal article" date="2021" name="Genome Biol. Evol.">
        <title>The assembled and annotated genome of the fairy-ring fungus Marasmius oreades.</title>
        <authorList>
            <person name="Hiltunen M."/>
            <person name="Ament-Velasquez S.L."/>
            <person name="Johannesson H."/>
        </authorList>
    </citation>
    <scope>NUCLEOTIDE SEQUENCE</scope>
    <source>
        <strain evidence="2">03SP1</strain>
    </source>
</reference>
<sequence>MDLNHLSNLPSTSTSQNFVNHLTPETFLNANTAPEGLPPSTVNETSMKRKPGRPKGSGKKDSNSTTPPTANGIKRPVGRPRKDGLPAGSAGPSRAKRNGLSDASDVPSLSTSMNQSRYSNGTEAQHGDRSTKHSSRSTNFPFNDWAELARSKPTMFLTTLLVSLASLPPLQSTSTLTVEEAFKSHLVSLSPSPSQAHHIPSLYSILKTFWLPSSPAYFSLTASTSTARTPSDHRFLYWDPQPLVFNGISCPNCSSPLLNQGRIKSGPIKVYDIERPFFIIGCEYVCKSAVCTNGTGEPRKYSSTDPSILRSLPTKLKDEFPARLIGENDSGSSPDVWNWQALGVSKLLWNLVGGALKAGLQKDGIIDLLWTVQRGLPGEEDKKSDDHEDTNHTGSMTNGNGQSTGSYARTVQQSSGGFPDAYNNAWRANTAVVESRDGNRTADVTVVPSSAPSTTSPSTQPTGSVYTQQASYGSSVYSHAPNFGSYQFNSHDFQSAASSPRLRPSTGVTSKPANSSLSTVRPSTVVTPTSGTATPTPPIGTIAALVNGNSTLNGTNSHNPHNPHTSHASTSNSIRPASTELGKRPYPFTHQSDNTDFHPGSSNQMTVLSGESPRKRSPRHCSKCGSPDCKGKGGRNFCMNPCKDCGKLECRGRNSRRPDKPCTEGWPDN</sequence>
<feature type="compositionally biased region" description="Low complexity" evidence="1">
    <location>
        <begin position="553"/>
        <end position="567"/>
    </location>
</feature>
<feature type="compositionally biased region" description="Polar residues" evidence="1">
    <location>
        <begin position="589"/>
        <end position="609"/>
    </location>
</feature>
<evidence type="ECO:0000313" key="2">
    <source>
        <dbReference type="EMBL" id="KAG7099692.1"/>
    </source>
</evidence>
<comment type="caution">
    <text evidence="2">The sequence shown here is derived from an EMBL/GenBank/DDBJ whole genome shotgun (WGS) entry which is preliminary data.</text>
</comment>
<evidence type="ECO:0000256" key="1">
    <source>
        <dbReference type="SAM" id="MobiDB-lite"/>
    </source>
</evidence>
<protein>
    <submittedName>
        <fullName evidence="2">Uncharacterized protein</fullName>
    </submittedName>
</protein>
<feature type="compositionally biased region" description="Basic residues" evidence="1">
    <location>
        <begin position="48"/>
        <end position="57"/>
    </location>
</feature>
<dbReference type="AlphaFoldDB" id="A0A9P7V3P9"/>
<feature type="compositionally biased region" description="Low complexity" evidence="1">
    <location>
        <begin position="522"/>
        <end position="543"/>
    </location>
</feature>
<dbReference type="EMBL" id="CM032181">
    <property type="protein sequence ID" value="KAG7099692.1"/>
    <property type="molecule type" value="Genomic_DNA"/>
</dbReference>
<feature type="compositionally biased region" description="Polar residues" evidence="1">
    <location>
        <begin position="506"/>
        <end position="521"/>
    </location>
</feature>